<dbReference type="EMBL" id="CP070499">
    <property type="protein sequence ID" value="QSB14038.1"/>
    <property type="molecule type" value="Genomic_DNA"/>
</dbReference>
<dbReference type="Proteomes" id="UP000662857">
    <property type="component" value="Chromosome"/>
</dbReference>
<sequence>MASSWIGAGAEVFAAVGTVGAFLVGFLLLRREHRREAERAEDERRAQASRISAWVEAHRKPDGIRQVAFHIHNASEMPIYEVELPSAVPDQPDPEQAAEFIGLIPPGQTVRRPAPAEWQRTYVEAEPIQIEFLDSAGRRWVRDEQGALSAVDR</sequence>
<accession>A0A895YJS0</accession>
<dbReference type="AlphaFoldDB" id="A0A895YJS0"/>
<reference evidence="2" key="1">
    <citation type="submission" date="2021-02" db="EMBL/GenBank/DDBJ databases">
        <title>Natrosporangium hydrolyticum gen. nov., sp. nov, a haloalkaliphilic actinobacterium from a soda solonchak soil.</title>
        <authorList>
            <person name="Sorokin D.Y."/>
            <person name="Khijniak T.V."/>
            <person name="Zakharycheva A.P."/>
            <person name="Boueva O.V."/>
            <person name="Ariskina E.V."/>
            <person name="Hahnke R.L."/>
            <person name="Bunk B."/>
            <person name="Sproer C."/>
            <person name="Schumann P."/>
            <person name="Evtushenko L.I."/>
            <person name="Kublanov I.V."/>
        </authorList>
    </citation>
    <scope>NUCLEOTIDE SEQUENCE</scope>
    <source>
        <strain evidence="2">DSM 106523</strain>
    </source>
</reference>
<dbReference type="KEGG" id="nhy:JQS43_21245"/>
<organism evidence="2 3">
    <name type="scientific">Natronosporangium hydrolyticum</name>
    <dbReference type="NCBI Taxonomy" id="2811111"/>
    <lineage>
        <taxon>Bacteria</taxon>
        <taxon>Bacillati</taxon>
        <taxon>Actinomycetota</taxon>
        <taxon>Actinomycetes</taxon>
        <taxon>Micromonosporales</taxon>
        <taxon>Micromonosporaceae</taxon>
        <taxon>Natronosporangium</taxon>
    </lineage>
</organism>
<keyword evidence="3" id="KW-1185">Reference proteome</keyword>
<evidence type="ECO:0000256" key="1">
    <source>
        <dbReference type="SAM" id="Phobius"/>
    </source>
</evidence>
<proteinExistence type="predicted"/>
<evidence type="ECO:0000313" key="3">
    <source>
        <dbReference type="Proteomes" id="UP000662857"/>
    </source>
</evidence>
<evidence type="ECO:0000313" key="2">
    <source>
        <dbReference type="EMBL" id="QSB14038.1"/>
    </source>
</evidence>
<keyword evidence="1" id="KW-0812">Transmembrane</keyword>
<name>A0A895YJS0_9ACTN</name>
<dbReference type="RefSeq" id="WP_239676154.1">
    <property type="nucleotide sequence ID" value="NZ_CP070499.1"/>
</dbReference>
<keyword evidence="1" id="KW-1133">Transmembrane helix</keyword>
<keyword evidence="1" id="KW-0472">Membrane</keyword>
<gene>
    <name evidence="2" type="ORF">JQS43_21245</name>
</gene>
<protein>
    <submittedName>
        <fullName evidence="2">Uncharacterized protein</fullName>
    </submittedName>
</protein>
<feature type="transmembrane region" description="Helical" evidence="1">
    <location>
        <begin position="6"/>
        <end position="29"/>
    </location>
</feature>